<dbReference type="Gene3D" id="1.10.4010.10">
    <property type="entry name" value="Type II deoxyuridine triphosphatase"/>
    <property type="match status" value="1"/>
</dbReference>
<dbReference type="InterPro" id="IPR014871">
    <property type="entry name" value="dUTPase/dCTP_pyrophosphatase"/>
</dbReference>
<dbReference type="EMBL" id="CP022437">
    <property type="protein sequence ID" value="ASN05041.1"/>
    <property type="molecule type" value="Genomic_DNA"/>
</dbReference>
<dbReference type="AlphaFoldDB" id="A0A221MBM3"/>
<dbReference type="Pfam" id="PF08761">
    <property type="entry name" value="dUTPase_2"/>
    <property type="match status" value="1"/>
</dbReference>
<evidence type="ECO:0000313" key="2">
    <source>
        <dbReference type="Proteomes" id="UP000204391"/>
    </source>
</evidence>
<dbReference type="Proteomes" id="UP000204391">
    <property type="component" value="Chromosome"/>
</dbReference>
<dbReference type="KEGG" id="vne:CFK40_08455"/>
<protein>
    <submittedName>
        <fullName evidence="1">dUTPase</fullName>
    </submittedName>
</protein>
<dbReference type="PIRSF" id="PIRSF030140">
    <property type="entry name" value="UCP030140"/>
    <property type="match status" value="1"/>
</dbReference>
<dbReference type="SUPFAM" id="SSF101386">
    <property type="entry name" value="all-alpha NTP pyrophosphatases"/>
    <property type="match status" value="1"/>
</dbReference>
<reference evidence="1 2" key="1">
    <citation type="journal article" date="2003" name="Int. J. Syst. Evol. Microbiol.">
        <title>Virgibacillus carmonensis sp. nov., Virgibacillus necropolis sp. nov. and Virgibacillus picturae sp. nov., three novel species isolated from deteriorated mural paintings, transfer of the species of the genus salibacillus to Virgibacillus, as Virgibacillus marismortui comb. nov. and Virgibacillus salexigens comb. nov., and emended description of the genus Virgibacillus.</title>
        <authorList>
            <person name="Heyrman J."/>
            <person name="Logan N.A."/>
            <person name="Busse H.J."/>
            <person name="Balcaen A."/>
            <person name="Lebbe L."/>
            <person name="Rodriguez-Diaz M."/>
            <person name="Swings J."/>
            <person name="De Vos P."/>
        </authorList>
    </citation>
    <scope>NUCLEOTIDE SEQUENCE [LARGE SCALE GENOMIC DNA]</scope>
    <source>
        <strain evidence="1 2">LMG 19488</strain>
    </source>
</reference>
<gene>
    <name evidence="1" type="ORF">CFK40_08455</name>
</gene>
<evidence type="ECO:0000313" key="1">
    <source>
        <dbReference type="EMBL" id="ASN05041.1"/>
    </source>
</evidence>
<sequence>MDWDKLFSMQKQLDSHIEKKHDINEKFESKYLALLVELGELANETRCFKFWSTKAPSDRNTILEEYVDGLHFILSLGIEKGYRYESESDYSTNKSATNQFNMLYRQCVVFHEKTTHTNYINMFHSFLVLGDILGFDEKSIMDAYKKKNEKNYVRQEQGY</sequence>
<name>A0A221MBM3_9BACI</name>
<dbReference type="InterPro" id="IPR016947">
    <property type="entry name" value="UCP030140"/>
</dbReference>
<keyword evidence="2" id="KW-1185">Reference proteome</keyword>
<accession>A0A221MBM3</accession>
<proteinExistence type="predicted"/>
<dbReference type="CDD" id="cd11527">
    <property type="entry name" value="NTP-PPase_dUTPase"/>
    <property type="match status" value="1"/>
</dbReference>
<organism evidence="1 2">
    <name type="scientific">Virgibacillus necropolis</name>
    <dbReference type="NCBI Taxonomy" id="163877"/>
    <lineage>
        <taxon>Bacteria</taxon>
        <taxon>Bacillati</taxon>
        <taxon>Bacillota</taxon>
        <taxon>Bacilli</taxon>
        <taxon>Bacillales</taxon>
        <taxon>Bacillaceae</taxon>
        <taxon>Virgibacillus</taxon>
    </lineage>
</organism>
<dbReference type="OrthoDB" id="5506143at2"/>
<dbReference type="RefSeq" id="WP_089531892.1">
    <property type="nucleotide sequence ID" value="NZ_CP022437.1"/>
</dbReference>